<dbReference type="EMBL" id="BART01017784">
    <property type="protein sequence ID" value="GAG81928.1"/>
    <property type="molecule type" value="Genomic_DNA"/>
</dbReference>
<protein>
    <recommendedName>
        <fullName evidence="2">Methyltransferase domain-containing protein</fullName>
    </recommendedName>
</protein>
<organism evidence="1">
    <name type="scientific">marine sediment metagenome</name>
    <dbReference type="NCBI Taxonomy" id="412755"/>
    <lineage>
        <taxon>unclassified sequences</taxon>
        <taxon>metagenomes</taxon>
        <taxon>ecological metagenomes</taxon>
    </lineage>
</organism>
<dbReference type="AlphaFoldDB" id="X1BCS5"/>
<dbReference type="PANTHER" id="PTHR43861">
    <property type="entry name" value="TRANS-ACONITATE 2-METHYLTRANSFERASE-RELATED"/>
    <property type="match status" value="1"/>
</dbReference>
<accession>X1BCS5</accession>
<evidence type="ECO:0000313" key="1">
    <source>
        <dbReference type="EMBL" id="GAG81928.1"/>
    </source>
</evidence>
<reference evidence="1" key="1">
    <citation type="journal article" date="2014" name="Front. Microbiol.">
        <title>High frequency of phylogenetically diverse reductive dehalogenase-homologous genes in deep subseafloor sedimentary metagenomes.</title>
        <authorList>
            <person name="Kawai M."/>
            <person name="Futagami T."/>
            <person name="Toyoda A."/>
            <person name="Takaki Y."/>
            <person name="Nishi S."/>
            <person name="Hori S."/>
            <person name="Arai W."/>
            <person name="Tsubouchi T."/>
            <person name="Morono Y."/>
            <person name="Uchiyama I."/>
            <person name="Ito T."/>
            <person name="Fujiyama A."/>
            <person name="Inagaki F."/>
            <person name="Takami H."/>
        </authorList>
    </citation>
    <scope>NUCLEOTIDE SEQUENCE</scope>
    <source>
        <strain evidence="1">Expedition CK06-06</strain>
    </source>
</reference>
<dbReference type="Pfam" id="PF13489">
    <property type="entry name" value="Methyltransf_23"/>
    <property type="match status" value="1"/>
</dbReference>
<comment type="caution">
    <text evidence="1">The sequence shown here is derived from an EMBL/GenBank/DDBJ whole genome shotgun (WGS) entry which is preliminary data.</text>
</comment>
<sequence length="236" mass="27311">MTKDVKSELLEKYHEFRSESIGFIDDIKSQKYYDNIVKYNYLPNFKENYCHILEIGCYLGYTLTSIKKLNQFEKIEGIDISDSAVKLARKYTGIGDIYCANVFNFLPTKESSYDVIIMKAVLEHINKEQIGNLLKLIYLALKPGGIALISVPNMDWISAMHERYMDFTHEVGFTLESLLDVINVNFDKAAVKTMQYDFINSFGSYIRISFLKPIVKFFIKTVFLILGQGAYRKTLF</sequence>
<dbReference type="CDD" id="cd02440">
    <property type="entry name" value="AdoMet_MTases"/>
    <property type="match status" value="1"/>
</dbReference>
<dbReference type="InterPro" id="IPR029063">
    <property type="entry name" value="SAM-dependent_MTases_sf"/>
</dbReference>
<proteinExistence type="predicted"/>
<evidence type="ECO:0008006" key="2">
    <source>
        <dbReference type="Google" id="ProtNLM"/>
    </source>
</evidence>
<name>X1BCS5_9ZZZZ</name>
<gene>
    <name evidence="1" type="ORF">S01H4_33734</name>
</gene>
<dbReference type="Gene3D" id="3.40.50.150">
    <property type="entry name" value="Vaccinia Virus protein VP39"/>
    <property type="match status" value="1"/>
</dbReference>
<dbReference type="SUPFAM" id="SSF53335">
    <property type="entry name" value="S-adenosyl-L-methionine-dependent methyltransferases"/>
    <property type="match status" value="1"/>
</dbReference>